<name>A0A1E4RKG2_9ASCO</name>
<evidence type="ECO:0000256" key="9">
    <source>
        <dbReference type="PIRSR" id="PIRSR000097-3"/>
    </source>
</evidence>
<evidence type="ECO:0000256" key="7">
    <source>
        <dbReference type="PIRSR" id="PIRSR000097-1"/>
    </source>
</evidence>
<dbReference type="SUPFAM" id="SSF51430">
    <property type="entry name" value="NAD(P)-linked oxidoreductase"/>
    <property type="match status" value="1"/>
</dbReference>
<keyword evidence="13" id="KW-1185">Reference proteome</keyword>
<feature type="region of interest" description="Disordered" evidence="10">
    <location>
        <begin position="262"/>
        <end position="281"/>
    </location>
</feature>
<protein>
    <recommendedName>
        <fullName evidence="5">2-dehydropantolactone reductase</fullName>
        <ecNumber evidence="4">1.1.1.358</ecNumber>
    </recommendedName>
    <alternativeName>
        <fullName evidence="5">2-dehydropantolactone reductase</fullName>
    </alternativeName>
    <alternativeName>
        <fullName evidence="6">Ketopantoyl-lactone reductase</fullName>
    </alternativeName>
</protein>
<dbReference type="GO" id="GO:0004032">
    <property type="term" value="F:aldose reductase (NADPH) activity"/>
    <property type="evidence" value="ECO:0007669"/>
    <property type="project" value="EnsemblFungi"/>
</dbReference>
<evidence type="ECO:0000256" key="6">
    <source>
        <dbReference type="ARBA" id="ARBA00081322"/>
    </source>
</evidence>
<feature type="compositionally biased region" description="Basic and acidic residues" evidence="10">
    <location>
        <begin position="262"/>
        <end position="273"/>
    </location>
</feature>
<dbReference type="InterPro" id="IPR036812">
    <property type="entry name" value="NAD(P)_OxRdtase_dom_sf"/>
</dbReference>
<dbReference type="InterPro" id="IPR023210">
    <property type="entry name" value="NADP_OxRdtase_dom"/>
</dbReference>
<dbReference type="STRING" id="984485.A0A1E4RKG2"/>
<comment type="catalytic activity">
    <reaction evidence="3">
        <text>isatin + NADPH + H(+) = 3-hydroxyindolin-2-one + NADP(+)</text>
        <dbReference type="Rhea" id="RHEA:68608"/>
        <dbReference type="ChEBI" id="CHEBI:15378"/>
        <dbReference type="ChEBI" id="CHEBI:27539"/>
        <dbReference type="ChEBI" id="CHEBI:28536"/>
        <dbReference type="ChEBI" id="CHEBI:57783"/>
        <dbReference type="ChEBI" id="CHEBI:58349"/>
    </reaction>
</comment>
<evidence type="ECO:0000256" key="4">
    <source>
        <dbReference type="ARBA" id="ARBA00066965"/>
    </source>
</evidence>
<feature type="domain" description="NADP-dependent oxidoreductase" evidence="11">
    <location>
        <begin position="21"/>
        <end position="265"/>
    </location>
</feature>
<dbReference type="Gene3D" id="3.20.20.100">
    <property type="entry name" value="NADP-dependent oxidoreductase domain"/>
    <property type="match status" value="1"/>
</dbReference>
<dbReference type="PANTHER" id="PTHR43827:SF13">
    <property type="entry name" value="ALDO_KETO REDUCTASE FAMILY PROTEIN"/>
    <property type="match status" value="1"/>
</dbReference>
<dbReference type="InterPro" id="IPR018170">
    <property type="entry name" value="Aldo/ket_reductase_CS"/>
</dbReference>
<evidence type="ECO:0000259" key="11">
    <source>
        <dbReference type="Pfam" id="PF00248"/>
    </source>
</evidence>
<dbReference type="Pfam" id="PF00248">
    <property type="entry name" value="Aldo_ket_red"/>
    <property type="match status" value="1"/>
</dbReference>
<evidence type="ECO:0000256" key="8">
    <source>
        <dbReference type="PIRSR" id="PIRSR000097-2"/>
    </source>
</evidence>
<feature type="active site" description="Proton donor" evidence="7">
    <location>
        <position position="51"/>
    </location>
</feature>
<dbReference type="PRINTS" id="PR00069">
    <property type="entry name" value="ALDKETRDTASE"/>
</dbReference>
<dbReference type="InterPro" id="IPR020471">
    <property type="entry name" value="AKR"/>
</dbReference>
<keyword evidence="1" id="KW-0560">Oxidoreductase</keyword>
<reference evidence="13" key="1">
    <citation type="submission" date="2016-05" db="EMBL/GenBank/DDBJ databases">
        <title>Comparative genomics of biotechnologically important yeasts.</title>
        <authorList>
            <consortium name="DOE Joint Genome Institute"/>
            <person name="Riley R."/>
            <person name="Haridas S."/>
            <person name="Wolfe K.H."/>
            <person name="Lopes M.R."/>
            <person name="Hittinger C.T."/>
            <person name="Goker M."/>
            <person name="Salamov A."/>
            <person name="Wisecaver J."/>
            <person name="Long T.M."/>
            <person name="Aerts A.L."/>
            <person name="Barry K."/>
            <person name="Choi C."/>
            <person name="Clum A."/>
            <person name="Coughlan A.Y."/>
            <person name="Deshpande S."/>
            <person name="Douglass A.P."/>
            <person name="Hanson S.J."/>
            <person name="Klenk H.-P."/>
            <person name="Labutti K."/>
            <person name="Lapidus A."/>
            <person name="Lindquist E."/>
            <person name="Lipzen A."/>
            <person name="Meier-Kolthoff J.P."/>
            <person name="Ohm R.A."/>
            <person name="Otillar R.P."/>
            <person name="Pangilinan J."/>
            <person name="Peng Y."/>
            <person name="Rokas A."/>
            <person name="Rosa C.A."/>
            <person name="Scheuner C."/>
            <person name="Sibirny A.A."/>
            <person name="Slot J.C."/>
            <person name="Stielow J.B."/>
            <person name="Sun H."/>
            <person name="Kurtzman C.P."/>
            <person name="Blackwell M."/>
            <person name="Grigoriev I.V."/>
            <person name="Jeffries T.W."/>
        </authorList>
    </citation>
    <scope>NUCLEOTIDE SEQUENCE [LARGE SCALE GENOMIC DNA]</scope>
    <source>
        <strain evidence="13">NRRL Y-1933</strain>
    </source>
</reference>
<comment type="catalytic activity">
    <reaction evidence="2">
        <text>(R)-pantolactone + NADP(+) = 2-dehydropantolactone + NADPH + H(+)</text>
        <dbReference type="Rhea" id="RHEA:18981"/>
        <dbReference type="ChEBI" id="CHEBI:15378"/>
        <dbReference type="ChEBI" id="CHEBI:16719"/>
        <dbReference type="ChEBI" id="CHEBI:18395"/>
        <dbReference type="ChEBI" id="CHEBI:57783"/>
        <dbReference type="ChEBI" id="CHEBI:58349"/>
        <dbReference type="EC" id="1.1.1.358"/>
    </reaction>
</comment>
<evidence type="ECO:0000256" key="1">
    <source>
        <dbReference type="ARBA" id="ARBA00023002"/>
    </source>
</evidence>
<proteinExistence type="predicted"/>
<dbReference type="GeneID" id="30994646"/>
<dbReference type="GO" id="GO:0034599">
    <property type="term" value="P:cellular response to oxidative stress"/>
    <property type="evidence" value="ECO:0007669"/>
    <property type="project" value="EnsemblFungi"/>
</dbReference>
<dbReference type="FunFam" id="3.20.20.100:FF:000002">
    <property type="entry name" value="2,5-diketo-D-gluconic acid reductase A"/>
    <property type="match status" value="1"/>
</dbReference>
<gene>
    <name evidence="12" type="ORF">HYPBUDRAFT_148043</name>
</gene>
<dbReference type="GO" id="GO:0042843">
    <property type="term" value="P:D-xylose catabolic process"/>
    <property type="evidence" value="ECO:0007669"/>
    <property type="project" value="EnsemblFungi"/>
</dbReference>
<dbReference type="PANTHER" id="PTHR43827">
    <property type="entry name" value="2,5-DIKETO-D-GLUCONIC ACID REDUCTASE"/>
    <property type="match status" value="1"/>
</dbReference>
<dbReference type="OrthoDB" id="416253at2759"/>
<feature type="binding site" evidence="8">
    <location>
        <position position="114"/>
    </location>
    <ligand>
        <name>substrate</name>
    </ligand>
</feature>
<accession>A0A1E4RKG2</accession>
<dbReference type="Proteomes" id="UP000095085">
    <property type="component" value="Unassembled WGS sequence"/>
</dbReference>
<dbReference type="AlphaFoldDB" id="A0A1E4RKG2"/>
<evidence type="ECO:0000313" key="13">
    <source>
        <dbReference type="Proteomes" id="UP000095085"/>
    </source>
</evidence>
<evidence type="ECO:0000256" key="10">
    <source>
        <dbReference type="SAM" id="MobiDB-lite"/>
    </source>
</evidence>
<feature type="site" description="Lowers pKa of active site Tyr" evidence="9">
    <location>
        <position position="80"/>
    </location>
</feature>
<dbReference type="GO" id="GO:0019568">
    <property type="term" value="P:arabinose catabolic process"/>
    <property type="evidence" value="ECO:0007669"/>
    <property type="project" value="EnsemblFungi"/>
</dbReference>
<sequence length="281" mass="31964">MSAKRLITLNNGNKIPAFGLGTYDIPNSSTAQVVYEACKVGYKHFDTAVLYGNEREVGEGIHKYLTSTNTNRGEIFYTTKLWNSQLGYQNTKRAIKDIFSKVSQLEYIDLVLIHSPLPGKTKRLESWKALEEAVEEGLIKNIGVSNYGIHHIDELLSHCKIKPVVNQIEISPWCMRQELADYCLLKNIQVEAFSPLTHGYRLRNPPAELQALADKYNVNVGQLLIKWSLSKGYIPLPKTQRVERLQSNLSVDHFELTKEEVESIQHPEVHDPTDWECTDAP</sequence>
<evidence type="ECO:0000313" key="12">
    <source>
        <dbReference type="EMBL" id="ODV67733.1"/>
    </source>
</evidence>
<organism evidence="12 13">
    <name type="scientific">Hyphopichia burtonii NRRL Y-1933</name>
    <dbReference type="NCBI Taxonomy" id="984485"/>
    <lineage>
        <taxon>Eukaryota</taxon>
        <taxon>Fungi</taxon>
        <taxon>Dikarya</taxon>
        <taxon>Ascomycota</taxon>
        <taxon>Saccharomycotina</taxon>
        <taxon>Pichiomycetes</taxon>
        <taxon>Debaryomycetaceae</taxon>
        <taxon>Hyphopichia</taxon>
    </lineage>
</organism>
<dbReference type="PROSITE" id="PS00062">
    <property type="entry name" value="ALDOKETO_REDUCTASE_2"/>
    <property type="match status" value="1"/>
</dbReference>
<dbReference type="GO" id="GO:0047011">
    <property type="term" value="F:2-dehydropantolactone reductase (A-specific) activity"/>
    <property type="evidence" value="ECO:0007669"/>
    <property type="project" value="UniProtKB-ARBA"/>
</dbReference>
<dbReference type="EMBL" id="KV454540">
    <property type="protein sequence ID" value="ODV67733.1"/>
    <property type="molecule type" value="Genomic_DNA"/>
</dbReference>
<dbReference type="RefSeq" id="XP_020076800.1">
    <property type="nucleotide sequence ID" value="XM_020220096.1"/>
</dbReference>
<evidence type="ECO:0000256" key="2">
    <source>
        <dbReference type="ARBA" id="ARBA00050878"/>
    </source>
</evidence>
<evidence type="ECO:0000256" key="3">
    <source>
        <dbReference type="ARBA" id="ARBA00051098"/>
    </source>
</evidence>
<dbReference type="CDD" id="cd19071">
    <property type="entry name" value="AKR_AKR1-5-like"/>
    <property type="match status" value="1"/>
</dbReference>
<dbReference type="PIRSF" id="PIRSF000097">
    <property type="entry name" value="AKR"/>
    <property type="match status" value="1"/>
</dbReference>
<evidence type="ECO:0000256" key="5">
    <source>
        <dbReference type="ARBA" id="ARBA00079693"/>
    </source>
</evidence>
<dbReference type="GO" id="GO:0042180">
    <property type="term" value="P:ketone metabolic process"/>
    <property type="evidence" value="ECO:0007669"/>
    <property type="project" value="UniProtKB-ARBA"/>
</dbReference>
<dbReference type="EC" id="1.1.1.358" evidence="4"/>